<protein>
    <recommendedName>
        <fullName evidence="4">Rod shape-determining protein MreD</fullName>
    </recommendedName>
</protein>
<keyword evidence="1" id="KW-0472">Membrane</keyword>
<dbReference type="OrthoDB" id="1132160at2"/>
<organism evidence="2 3">
    <name type="scientific">Siphonobacter curvatus</name>
    <dbReference type="NCBI Taxonomy" id="2094562"/>
    <lineage>
        <taxon>Bacteria</taxon>
        <taxon>Pseudomonadati</taxon>
        <taxon>Bacteroidota</taxon>
        <taxon>Cytophagia</taxon>
        <taxon>Cytophagales</taxon>
        <taxon>Cytophagaceae</taxon>
        <taxon>Siphonobacter</taxon>
    </lineage>
</organism>
<dbReference type="Proteomes" id="UP000239590">
    <property type="component" value="Unassembled WGS sequence"/>
</dbReference>
<keyword evidence="3" id="KW-1185">Reference proteome</keyword>
<evidence type="ECO:0000256" key="1">
    <source>
        <dbReference type="SAM" id="Phobius"/>
    </source>
</evidence>
<reference evidence="3" key="1">
    <citation type="submission" date="2018-02" db="EMBL/GenBank/DDBJ databases">
        <title>Genome sequencing of Solimonas sp. HR-BB.</title>
        <authorList>
            <person name="Lee Y."/>
            <person name="Jeon C.O."/>
        </authorList>
    </citation>
    <scope>NUCLEOTIDE SEQUENCE [LARGE SCALE GENOMIC DNA]</scope>
    <source>
        <strain evidence="3">HR-U</strain>
    </source>
</reference>
<evidence type="ECO:0000313" key="3">
    <source>
        <dbReference type="Proteomes" id="UP000239590"/>
    </source>
</evidence>
<feature type="transmembrane region" description="Helical" evidence="1">
    <location>
        <begin position="144"/>
        <end position="164"/>
    </location>
</feature>
<sequence length="167" mass="19282">MNRNFFSSALWVLVYLLLQVFFFRSMILFDHAFCFVYIASTLSLPFDTPQTRVLFLAFATGLFVDFFYNTLGLHAACTVFLAFIRPAILRLLTPARGYEERNEPTLAVMNLWWVIRYTFIAALIHHTLLFGLEALSLALLIPTLIKIITSTLYSTFVMVTLQFFRGK</sequence>
<comment type="caution">
    <text evidence="2">The sequence shown here is derived from an EMBL/GenBank/DDBJ whole genome shotgun (WGS) entry which is preliminary data.</text>
</comment>
<keyword evidence="1" id="KW-0812">Transmembrane</keyword>
<gene>
    <name evidence="2" type="ORF">C5O19_23810</name>
</gene>
<keyword evidence="1" id="KW-1133">Transmembrane helix</keyword>
<dbReference type="AlphaFoldDB" id="A0A2S7IFE6"/>
<feature type="transmembrane region" description="Helical" evidence="1">
    <location>
        <begin position="105"/>
        <end position="124"/>
    </location>
</feature>
<dbReference type="RefSeq" id="WP_104715876.1">
    <property type="nucleotide sequence ID" value="NZ_PTRA01000008.1"/>
</dbReference>
<proteinExistence type="predicted"/>
<feature type="transmembrane region" description="Helical" evidence="1">
    <location>
        <begin position="6"/>
        <end position="23"/>
    </location>
</feature>
<evidence type="ECO:0000313" key="2">
    <source>
        <dbReference type="EMBL" id="PQA53709.1"/>
    </source>
</evidence>
<dbReference type="EMBL" id="PTRA01000008">
    <property type="protein sequence ID" value="PQA53709.1"/>
    <property type="molecule type" value="Genomic_DNA"/>
</dbReference>
<evidence type="ECO:0008006" key="4">
    <source>
        <dbReference type="Google" id="ProtNLM"/>
    </source>
</evidence>
<name>A0A2S7IFE6_9BACT</name>
<accession>A0A2S7IFE6</accession>
<feature type="transmembrane region" description="Helical" evidence="1">
    <location>
        <begin position="66"/>
        <end position="84"/>
    </location>
</feature>